<keyword evidence="1" id="KW-1133">Transmembrane helix</keyword>
<feature type="transmembrane region" description="Helical" evidence="1">
    <location>
        <begin position="27"/>
        <end position="48"/>
    </location>
</feature>
<protein>
    <submittedName>
        <fullName evidence="2">Uncharacterized protein</fullName>
    </submittedName>
</protein>
<gene>
    <name evidence="2" type="ORF">BZA70DRAFT_279305</name>
</gene>
<dbReference type="EMBL" id="JBBJBU010000006">
    <property type="protein sequence ID" value="KAK7205199.1"/>
    <property type="molecule type" value="Genomic_DNA"/>
</dbReference>
<evidence type="ECO:0000313" key="2">
    <source>
        <dbReference type="EMBL" id="KAK7205199.1"/>
    </source>
</evidence>
<dbReference type="RefSeq" id="XP_064768232.1">
    <property type="nucleotide sequence ID" value="XM_064912751.1"/>
</dbReference>
<evidence type="ECO:0000313" key="3">
    <source>
        <dbReference type="Proteomes" id="UP001498771"/>
    </source>
</evidence>
<dbReference type="Proteomes" id="UP001498771">
    <property type="component" value="Unassembled WGS sequence"/>
</dbReference>
<reference evidence="2 3" key="1">
    <citation type="submission" date="2024-03" db="EMBL/GenBank/DDBJ databases">
        <title>Genome-scale model development and genomic sequencing of the oleaginous clade Lipomyces.</title>
        <authorList>
            <consortium name="Lawrence Berkeley National Laboratory"/>
            <person name="Czajka J.J."/>
            <person name="Han Y."/>
            <person name="Kim J."/>
            <person name="Mondo S.J."/>
            <person name="Hofstad B.A."/>
            <person name="Robles A."/>
            <person name="Haridas S."/>
            <person name="Riley R."/>
            <person name="LaButti K."/>
            <person name="Pangilinan J."/>
            <person name="Andreopoulos W."/>
            <person name="Lipzen A."/>
            <person name="Yan J."/>
            <person name="Wang M."/>
            <person name="Ng V."/>
            <person name="Grigoriev I.V."/>
            <person name="Spatafora J.W."/>
            <person name="Magnuson J.K."/>
            <person name="Baker S.E."/>
            <person name="Pomraning K.R."/>
        </authorList>
    </citation>
    <scope>NUCLEOTIDE SEQUENCE [LARGE SCALE GENOMIC DNA]</scope>
    <source>
        <strain evidence="2 3">Phaff 52-87</strain>
    </source>
</reference>
<sequence length="90" mass="10364">MLPIFIILAMSSFPHFPFRSCSHRVPFPIIFLCISICNAWNCVILHFFTRRLKSVAPEGYSEYLALTTTLISWTNLISGRIRNMGFNLPL</sequence>
<name>A0ABR1F5S9_9ASCO</name>
<keyword evidence="3" id="KW-1185">Reference proteome</keyword>
<keyword evidence="1" id="KW-0812">Transmembrane</keyword>
<proteinExistence type="predicted"/>
<dbReference type="GeneID" id="90038263"/>
<evidence type="ECO:0000256" key="1">
    <source>
        <dbReference type="SAM" id="Phobius"/>
    </source>
</evidence>
<organism evidence="2 3">
    <name type="scientific">Myxozyma melibiosi</name>
    <dbReference type="NCBI Taxonomy" id="54550"/>
    <lineage>
        <taxon>Eukaryota</taxon>
        <taxon>Fungi</taxon>
        <taxon>Dikarya</taxon>
        <taxon>Ascomycota</taxon>
        <taxon>Saccharomycotina</taxon>
        <taxon>Lipomycetes</taxon>
        <taxon>Lipomycetales</taxon>
        <taxon>Lipomycetaceae</taxon>
        <taxon>Myxozyma</taxon>
    </lineage>
</organism>
<keyword evidence="1" id="KW-0472">Membrane</keyword>
<accession>A0ABR1F5S9</accession>
<comment type="caution">
    <text evidence="2">The sequence shown here is derived from an EMBL/GenBank/DDBJ whole genome shotgun (WGS) entry which is preliminary data.</text>
</comment>